<sequence length="62" mass="6777">MTRRVRITKRPWEEIEVSDAAYLDLKRQGLLVEDTPAPETPAAPAPPVTTKKTSGATGSKEN</sequence>
<dbReference type="RefSeq" id="WP_242713658.1">
    <property type="nucleotide sequence ID" value="NZ_JALDAX010000032.1"/>
</dbReference>
<gene>
    <name evidence="2" type="ORF">MQN93_42115</name>
</gene>
<feature type="region of interest" description="Disordered" evidence="1">
    <location>
        <begin position="32"/>
        <end position="62"/>
    </location>
</feature>
<keyword evidence="3" id="KW-1185">Reference proteome</keyword>
<evidence type="ECO:0000313" key="3">
    <source>
        <dbReference type="Proteomes" id="UP001165270"/>
    </source>
</evidence>
<reference evidence="2" key="1">
    <citation type="submission" date="2022-03" db="EMBL/GenBank/DDBJ databases">
        <title>Streptomyces 7R015 and 7R016 isolated from Barleria lupulina in Thailand.</title>
        <authorList>
            <person name="Kanchanasin P."/>
            <person name="Phongsopitanun W."/>
            <person name="Tanasupawat S."/>
        </authorList>
    </citation>
    <scope>NUCLEOTIDE SEQUENCE</scope>
    <source>
        <strain evidence="2">7R016</strain>
    </source>
</reference>
<evidence type="ECO:0000313" key="2">
    <source>
        <dbReference type="EMBL" id="MCI3246307.1"/>
    </source>
</evidence>
<feature type="compositionally biased region" description="Pro residues" evidence="1">
    <location>
        <begin position="38"/>
        <end position="47"/>
    </location>
</feature>
<accession>A0ABS9XXH6</accession>
<feature type="compositionally biased region" description="Low complexity" evidence="1">
    <location>
        <begin position="48"/>
        <end position="62"/>
    </location>
</feature>
<dbReference type="EMBL" id="JALDAX010000032">
    <property type="protein sequence ID" value="MCI3246307.1"/>
    <property type="molecule type" value="Genomic_DNA"/>
</dbReference>
<dbReference type="Proteomes" id="UP001165270">
    <property type="component" value="Unassembled WGS sequence"/>
</dbReference>
<name>A0ABS9XXH6_9ACTN</name>
<organism evidence="2 3">
    <name type="scientific">Streptomyces spinosisporus</name>
    <dbReference type="NCBI Taxonomy" id="2927582"/>
    <lineage>
        <taxon>Bacteria</taxon>
        <taxon>Bacillati</taxon>
        <taxon>Actinomycetota</taxon>
        <taxon>Actinomycetes</taxon>
        <taxon>Kitasatosporales</taxon>
        <taxon>Streptomycetaceae</taxon>
        <taxon>Streptomyces</taxon>
    </lineage>
</organism>
<proteinExistence type="predicted"/>
<protein>
    <submittedName>
        <fullName evidence="2">Uncharacterized protein</fullName>
    </submittedName>
</protein>
<evidence type="ECO:0000256" key="1">
    <source>
        <dbReference type="SAM" id="MobiDB-lite"/>
    </source>
</evidence>
<comment type="caution">
    <text evidence="2">The sequence shown here is derived from an EMBL/GenBank/DDBJ whole genome shotgun (WGS) entry which is preliminary data.</text>
</comment>